<sequence length="898" mass="98228">MIRHTSRSVTLRIHHWLKRLGTLTCLPLPLLLCLTVEAAPPELQTQGNQIVVKSTGEPIRLVGVNIPSLGWGNGEYLSESVDAAYWEWRANIIRLPISQSHWLGPNQVTYREIVDDVIQQISDYNMYVIFDLHEFHKPTNTNLTFWLDAADRYKNNPAVLFGLFNEPNNLGGWDAWLNGTTNQPGMQDLLDTVRSTGANNIVLVGGSDYAYDLSGVFDGYVLTDTTNGNGVVYDAHLYPLKSYWQSRVGNIGQEHPILLGEIGHPGGTSFLGYSIDDEFSWVPQAMDWVNSHNFHWTAWSLHPTASPNMINSWDFTPTSFWGAAAIAHMHANSNPSAERVIGGTVIGTTGTRTEPLSGVLTDWKYGAVTPFNGGFSPYFDAATADGAWTGLDLITPQRITRIEYMPRKAYGSRMVGGVFEASNTADFSSDVTTLYTITNSPDDSGLIYTSAIINNTNTFRYIRYVGPDGAYCNVSALLFYTGDGIADTSAGEDVIVDNADGSGLHTVGTWLSSTGTSGYNASNYLHDNNSYKGQKSVRFTPNLASYGDYEVFARWTASANRASNVPVDIIHGHGTAFDQIDQKINGGDWISLGVFPFGAGTSASLLMGNTNTDGYVVADAVRFVKITDDIIIDNSNAYGLHAVGNWRISSGSGYNGYARHDENTDKGNKSMRFTPDISIADDYEVFLRWTAHPNRASNVPVDIISSQIGTTTVTINQQKNGDIWNSLGTYPLGSGTDNSVLIRTNNTNGYVIADAVRFIRDTATEYIIDNTESTYVTLNGSWSSSTSTSGYFGSNYLHDNNSGKGSKSVQFTPNLAKAATYEVFARWTAYTNRASNVPVDINYNGGNTTVTIDQKQDHNQWISLGSYSFSAGTAGTITFRNDGTNGYVIVDAVRLVEQ</sequence>
<dbReference type="InterPro" id="IPR018087">
    <property type="entry name" value="Glyco_hydro_5_CS"/>
</dbReference>
<evidence type="ECO:0000313" key="7">
    <source>
        <dbReference type="Proteomes" id="UP001324993"/>
    </source>
</evidence>
<evidence type="ECO:0000259" key="4">
    <source>
        <dbReference type="Pfam" id="PF00150"/>
    </source>
</evidence>
<reference evidence="6 7" key="1">
    <citation type="submission" date="2023-11" db="EMBL/GenBank/DDBJ databases">
        <title>Coraliomargarita sp. nov., isolated from marine algae.</title>
        <authorList>
            <person name="Lee J.K."/>
            <person name="Baek J.H."/>
            <person name="Kim J.M."/>
            <person name="Choi D.G."/>
            <person name="Jeon C.O."/>
        </authorList>
    </citation>
    <scope>NUCLEOTIDE SEQUENCE [LARGE SCALE GENOMIC DNA]</scope>
    <source>
        <strain evidence="6 7">J2-16</strain>
    </source>
</reference>
<evidence type="ECO:0000259" key="5">
    <source>
        <dbReference type="Pfam" id="PF25275"/>
    </source>
</evidence>
<name>A0ABZ0RLP2_9BACT</name>
<dbReference type="PANTHER" id="PTHR34142">
    <property type="entry name" value="ENDO-BETA-1,4-GLUCANASE A"/>
    <property type="match status" value="1"/>
</dbReference>
<gene>
    <name evidence="6" type="ORF">SH580_00400</name>
</gene>
<feature type="domain" description="Golvesin/Xly CBD-like" evidence="5">
    <location>
        <begin position="767"/>
        <end position="896"/>
    </location>
</feature>
<dbReference type="InterPro" id="IPR017853">
    <property type="entry name" value="GH"/>
</dbReference>
<feature type="domain" description="Glycoside hydrolase family 5" evidence="4">
    <location>
        <begin position="52"/>
        <end position="303"/>
    </location>
</feature>
<feature type="signal peptide" evidence="3">
    <location>
        <begin position="1"/>
        <end position="38"/>
    </location>
</feature>
<dbReference type="Pfam" id="PF25275">
    <property type="entry name" value="Golvesin_C"/>
    <property type="match status" value="3"/>
</dbReference>
<proteinExistence type="predicted"/>
<keyword evidence="3" id="KW-0732">Signal</keyword>
<feature type="domain" description="Golvesin/Xly CBD-like" evidence="5">
    <location>
        <begin position="494"/>
        <end position="624"/>
    </location>
</feature>
<dbReference type="Pfam" id="PF00150">
    <property type="entry name" value="Cellulase"/>
    <property type="match status" value="1"/>
</dbReference>
<dbReference type="SUPFAM" id="SSF51445">
    <property type="entry name" value="(Trans)glycosidases"/>
    <property type="match status" value="1"/>
</dbReference>
<keyword evidence="1" id="KW-0378">Hydrolase</keyword>
<protein>
    <submittedName>
        <fullName evidence="6">Cellulase family glycosylhydrolase</fullName>
    </submittedName>
</protein>
<evidence type="ECO:0000256" key="3">
    <source>
        <dbReference type="SAM" id="SignalP"/>
    </source>
</evidence>
<feature type="domain" description="Golvesin/Xly CBD-like" evidence="5">
    <location>
        <begin position="630"/>
        <end position="760"/>
    </location>
</feature>
<organism evidence="6 7">
    <name type="scientific">Coraliomargarita algicola</name>
    <dbReference type="NCBI Taxonomy" id="3092156"/>
    <lineage>
        <taxon>Bacteria</taxon>
        <taxon>Pseudomonadati</taxon>
        <taxon>Verrucomicrobiota</taxon>
        <taxon>Opitutia</taxon>
        <taxon>Puniceicoccales</taxon>
        <taxon>Coraliomargaritaceae</taxon>
        <taxon>Coraliomargarita</taxon>
    </lineage>
</organism>
<feature type="chain" id="PRO_5047235457" evidence="3">
    <location>
        <begin position="39"/>
        <end position="898"/>
    </location>
</feature>
<evidence type="ECO:0000256" key="1">
    <source>
        <dbReference type="ARBA" id="ARBA00022801"/>
    </source>
</evidence>
<dbReference type="InterPro" id="IPR033803">
    <property type="entry name" value="CBD-like_Golvesin-Xly"/>
</dbReference>
<keyword evidence="2" id="KW-0326">Glycosidase</keyword>
<dbReference type="Gene3D" id="3.20.20.80">
    <property type="entry name" value="Glycosidases"/>
    <property type="match status" value="1"/>
</dbReference>
<accession>A0ABZ0RLP2</accession>
<keyword evidence="7" id="KW-1185">Reference proteome</keyword>
<dbReference type="RefSeq" id="WP_319833023.1">
    <property type="nucleotide sequence ID" value="NZ_CP138858.1"/>
</dbReference>
<evidence type="ECO:0000256" key="2">
    <source>
        <dbReference type="ARBA" id="ARBA00023295"/>
    </source>
</evidence>
<dbReference type="Proteomes" id="UP001324993">
    <property type="component" value="Chromosome"/>
</dbReference>
<dbReference type="InterPro" id="IPR001547">
    <property type="entry name" value="Glyco_hydro_5"/>
</dbReference>
<evidence type="ECO:0000313" key="6">
    <source>
        <dbReference type="EMBL" id="WPJ96159.1"/>
    </source>
</evidence>
<dbReference type="PANTHER" id="PTHR34142:SF1">
    <property type="entry name" value="GLYCOSIDE HYDROLASE FAMILY 5 DOMAIN-CONTAINING PROTEIN"/>
    <property type="match status" value="1"/>
</dbReference>
<dbReference type="PROSITE" id="PS00659">
    <property type="entry name" value="GLYCOSYL_HYDROL_F5"/>
    <property type="match status" value="1"/>
</dbReference>
<dbReference type="Gene3D" id="2.60.120.260">
    <property type="entry name" value="Galactose-binding domain-like"/>
    <property type="match status" value="2"/>
</dbReference>
<dbReference type="EMBL" id="CP138858">
    <property type="protein sequence ID" value="WPJ96159.1"/>
    <property type="molecule type" value="Genomic_DNA"/>
</dbReference>